<protein>
    <submittedName>
        <fullName evidence="3">P-II family nitrogen regulator</fullName>
    </submittedName>
</protein>
<dbReference type="PROSITE" id="PS00638">
    <property type="entry name" value="PII_GLNB_CTER"/>
    <property type="match status" value="1"/>
</dbReference>
<dbReference type="RefSeq" id="WP_013676812.1">
    <property type="nucleotide sequence ID" value="NZ_BAABKS010000007.1"/>
</dbReference>
<comment type="similarity">
    <text evidence="1">Belongs to the P(II) protein family.</text>
</comment>
<evidence type="ECO:0000313" key="4">
    <source>
        <dbReference type="Proteomes" id="UP001597182"/>
    </source>
</evidence>
<sequence>MQLVTAVVKPFALDDVRAALAALGVESATVTEVSGFGRQRGHTEVYRGADYRLDFVPKVRVEVVVDDAVADEVVDAVVRAARSGRIGDGKVWVSRLETARQTNGPEAGAPGDDGARPAIVSWGNRVP</sequence>
<evidence type="ECO:0000313" key="3">
    <source>
        <dbReference type="EMBL" id="MFD1235627.1"/>
    </source>
</evidence>
<dbReference type="PANTHER" id="PTHR30115:SF11">
    <property type="entry name" value="NITROGEN REGULATORY PROTEIN P-II HOMOLOG"/>
    <property type="match status" value="1"/>
</dbReference>
<dbReference type="SMART" id="SM00938">
    <property type="entry name" value="P-II"/>
    <property type="match status" value="1"/>
</dbReference>
<accession>A0ABW3VKE4</accession>
<feature type="compositionally biased region" description="Low complexity" evidence="2">
    <location>
        <begin position="104"/>
        <end position="118"/>
    </location>
</feature>
<feature type="region of interest" description="Disordered" evidence="2">
    <location>
        <begin position="98"/>
        <end position="127"/>
    </location>
</feature>
<dbReference type="Proteomes" id="UP001597182">
    <property type="component" value="Unassembled WGS sequence"/>
</dbReference>
<proteinExistence type="inferred from homology"/>
<dbReference type="PRINTS" id="PR00340">
    <property type="entry name" value="PIIGLNB"/>
</dbReference>
<gene>
    <name evidence="3" type="ORF">ACFQ34_20245</name>
</gene>
<keyword evidence="4" id="KW-1185">Reference proteome</keyword>
<evidence type="ECO:0000256" key="1">
    <source>
        <dbReference type="RuleBase" id="RU003936"/>
    </source>
</evidence>
<dbReference type="InterPro" id="IPR017918">
    <property type="entry name" value="N-reg_PII_CS"/>
</dbReference>
<dbReference type="PANTHER" id="PTHR30115">
    <property type="entry name" value="NITROGEN REGULATORY PROTEIN P-II"/>
    <property type="match status" value="1"/>
</dbReference>
<dbReference type="Gene3D" id="3.30.70.120">
    <property type="match status" value="1"/>
</dbReference>
<comment type="caution">
    <text evidence="3">The sequence shown here is derived from an EMBL/GenBank/DDBJ whole genome shotgun (WGS) entry which is preliminary data.</text>
</comment>
<dbReference type="InterPro" id="IPR002187">
    <property type="entry name" value="N-reg_PII"/>
</dbReference>
<dbReference type="InterPro" id="IPR011322">
    <property type="entry name" value="N-reg_PII-like_a/b"/>
</dbReference>
<dbReference type="SUPFAM" id="SSF54913">
    <property type="entry name" value="GlnB-like"/>
    <property type="match status" value="1"/>
</dbReference>
<dbReference type="EMBL" id="JBHTMB010000168">
    <property type="protein sequence ID" value="MFD1235627.1"/>
    <property type="molecule type" value="Genomic_DNA"/>
</dbReference>
<organism evidence="3 4">
    <name type="scientific">Pseudonocardia benzenivorans</name>
    <dbReference type="NCBI Taxonomy" id="228005"/>
    <lineage>
        <taxon>Bacteria</taxon>
        <taxon>Bacillati</taxon>
        <taxon>Actinomycetota</taxon>
        <taxon>Actinomycetes</taxon>
        <taxon>Pseudonocardiales</taxon>
        <taxon>Pseudonocardiaceae</taxon>
        <taxon>Pseudonocardia</taxon>
    </lineage>
</organism>
<name>A0ABW3VKE4_9PSEU</name>
<dbReference type="PROSITE" id="PS51343">
    <property type="entry name" value="PII_GLNB_DOM"/>
    <property type="match status" value="1"/>
</dbReference>
<dbReference type="Pfam" id="PF00543">
    <property type="entry name" value="P-II"/>
    <property type="match status" value="1"/>
</dbReference>
<reference evidence="4" key="1">
    <citation type="journal article" date="2019" name="Int. J. Syst. Evol. Microbiol.">
        <title>The Global Catalogue of Microorganisms (GCM) 10K type strain sequencing project: providing services to taxonomists for standard genome sequencing and annotation.</title>
        <authorList>
            <consortium name="The Broad Institute Genomics Platform"/>
            <consortium name="The Broad Institute Genome Sequencing Center for Infectious Disease"/>
            <person name="Wu L."/>
            <person name="Ma J."/>
        </authorList>
    </citation>
    <scope>NUCLEOTIDE SEQUENCE [LARGE SCALE GENOMIC DNA]</scope>
    <source>
        <strain evidence="4">CCUG 49018</strain>
    </source>
</reference>
<dbReference type="InterPro" id="IPR015867">
    <property type="entry name" value="N-reg_PII/ATP_PRibTrfase_C"/>
</dbReference>
<evidence type="ECO:0000256" key="2">
    <source>
        <dbReference type="SAM" id="MobiDB-lite"/>
    </source>
</evidence>